<evidence type="ECO:0000256" key="8">
    <source>
        <dbReference type="ARBA" id="ARBA00022741"/>
    </source>
</evidence>
<comment type="subunit">
    <text evidence="4">Heterodimer of Ku70 and Ku80.</text>
</comment>
<dbReference type="Gene3D" id="1.10.1600.10">
    <property type="match status" value="1"/>
</dbReference>
<evidence type="ECO:0000313" key="22">
    <source>
        <dbReference type="EMBL" id="KIW12792.1"/>
    </source>
</evidence>
<comment type="similarity">
    <text evidence="3 20">Belongs to the ku80 family.</text>
</comment>
<dbReference type="GeneID" id="27335062"/>
<dbReference type="Gene3D" id="1.25.40.240">
    <property type="entry name" value="Ku, C-terminal domain"/>
    <property type="match status" value="1"/>
</dbReference>
<keyword evidence="10 20" id="KW-0378">Hydrolase</keyword>
<keyword evidence="23" id="KW-1185">Reference proteome</keyword>
<keyword evidence="8 20" id="KW-0547">Nucleotide-binding</keyword>
<dbReference type="GO" id="GO:0043564">
    <property type="term" value="C:Ku70:Ku80 complex"/>
    <property type="evidence" value="ECO:0007669"/>
    <property type="project" value="InterPro"/>
</dbReference>
<dbReference type="OrthoDB" id="30826at2759"/>
<sequence length="699" mass="79142">MAEKEATVYLIDVSRSMSKKHSGRSQTDLDWALQYVWDKITNAVFTGRKTLMIGVIGLGTDGTNNDMASQDDSYKHISVLQPISQILMPELRTLPKLLKPSKTDDRDVLSGIIIAVDMMMKHCKHLKYKKRIVVITNATGHIDADDVESTAEQFKNHDIELVLLGIDFDDPEYGTKEEDKSATKAENERTLQKLVDLSGGMFGTMQEAIDQLSRPDIKPIRATPTYRGQLRLGDPEHYDTALSIDVERYFKVQTRRPPTASSFAVRENVADDDQGLQSVHSIYKYAAKLENGETKELSREELAKGYEYGRTAVAIMESEQNITKLETSMGYDILGFIPMEHVERYMLLDNSNVIVAQRGNDKAALALSSLVHALFELGSVAVGRLVKKDMQDPILTLLSPLVDADLECLVENVLPFAEDVRSYRFPPLDKVLTVSGKELTEHRNLPNQKLMMSMSDFVDNMTLMNEDEEMMAMEDTFSPVLHRVEGAIKFRAIHGSDKFPEEPEMFKTYRQQPEELQERSKKALSKLIEAADVKKVQQRAKGRRRYRDAEKPISGLDVSELLRKEKRDHISPDNAIPEFTQMIETADDEGYIATIVQQMATILTDWIRTSYGERNYGKVAEGLGTVRQWMQELEMPDLYNNMIQDLKEKILSKQLGGDRALMWFQVRKNKLGLISTDDCSSSQITVEAARSFLDPKSGT</sequence>
<evidence type="ECO:0000256" key="3">
    <source>
        <dbReference type="ARBA" id="ARBA00007726"/>
    </source>
</evidence>
<dbReference type="InterPro" id="IPR002035">
    <property type="entry name" value="VWF_A"/>
</dbReference>
<dbReference type="InterPro" id="IPR014893">
    <property type="entry name" value="Ku_PK_bind"/>
</dbReference>
<evidence type="ECO:0000256" key="10">
    <source>
        <dbReference type="ARBA" id="ARBA00022801"/>
    </source>
</evidence>
<evidence type="ECO:0000256" key="2">
    <source>
        <dbReference type="ARBA" id="ARBA00004574"/>
    </source>
</evidence>
<evidence type="ECO:0000256" key="11">
    <source>
        <dbReference type="ARBA" id="ARBA00022806"/>
    </source>
</evidence>
<dbReference type="PIRSF" id="PIRSF016570">
    <property type="entry name" value="Ku80"/>
    <property type="match status" value="1"/>
</dbReference>
<evidence type="ECO:0000256" key="13">
    <source>
        <dbReference type="ARBA" id="ARBA00022895"/>
    </source>
</evidence>
<dbReference type="InterPro" id="IPR016194">
    <property type="entry name" value="SPOC-like_C_dom_sf"/>
</dbReference>
<evidence type="ECO:0000256" key="7">
    <source>
        <dbReference type="ARBA" id="ARBA00022454"/>
    </source>
</evidence>
<evidence type="ECO:0000256" key="6">
    <source>
        <dbReference type="ARBA" id="ARBA00021792"/>
    </source>
</evidence>
<evidence type="ECO:0000256" key="12">
    <source>
        <dbReference type="ARBA" id="ARBA00022840"/>
    </source>
</evidence>
<dbReference type="GO" id="GO:0003684">
    <property type="term" value="F:damaged DNA binding"/>
    <property type="evidence" value="ECO:0007669"/>
    <property type="project" value="InterPro"/>
</dbReference>
<evidence type="ECO:0000256" key="17">
    <source>
        <dbReference type="ARBA" id="ARBA00023242"/>
    </source>
</evidence>
<dbReference type="VEuPathDB" id="FungiDB:PV08_07979"/>
<dbReference type="Gene3D" id="2.40.290.10">
    <property type="match status" value="1"/>
</dbReference>
<name>A0A0D1ZIV0_9EURO</name>
<dbReference type="InterPro" id="IPR036494">
    <property type="entry name" value="Ku_C_sf"/>
</dbReference>
<dbReference type="SUPFAM" id="SSF101420">
    <property type="entry name" value="C-terminal domain of Ku80"/>
    <property type="match status" value="1"/>
</dbReference>
<dbReference type="AlphaFoldDB" id="A0A0D1ZIV0"/>
<evidence type="ECO:0000256" key="9">
    <source>
        <dbReference type="ARBA" id="ARBA00022763"/>
    </source>
</evidence>
<reference evidence="22 23" key="1">
    <citation type="submission" date="2015-01" db="EMBL/GenBank/DDBJ databases">
        <title>The Genome Sequence of Exophiala spinifera CBS89968.</title>
        <authorList>
            <consortium name="The Broad Institute Genomics Platform"/>
            <person name="Cuomo C."/>
            <person name="de Hoog S."/>
            <person name="Gorbushina A."/>
            <person name="Stielow B."/>
            <person name="Teixiera M."/>
            <person name="Abouelleil A."/>
            <person name="Chapman S.B."/>
            <person name="Priest M."/>
            <person name="Young S.K."/>
            <person name="Wortman J."/>
            <person name="Nusbaum C."/>
            <person name="Birren B."/>
        </authorList>
    </citation>
    <scope>NUCLEOTIDE SEQUENCE [LARGE SCALE GENOMIC DNA]</scope>
    <source>
        <strain evidence="22 23">CBS 89968</strain>
    </source>
</reference>
<evidence type="ECO:0000256" key="16">
    <source>
        <dbReference type="ARBA" id="ARBA00023204"/>
    </source>
</evidence>
<evidence type="ECO:0000256" key="14">
    <source>
        <dbReference type="ARBA" id="ARBA00023125"/>
    </source>
</evidence>
<comment type="function">
    <text evidence="18">Single-stranded DNA-dependent ATP-dependent helicase. Involved in non-homologous end joining (NHEJ) DNA double strand break repair. DNA-binding is sequence-independent but has a high affinity to nicks in double-stranded DNA and to the ends of duplex DNA. Binds to naturally occurring chromosomal ends, and therefore provides chromosomal end protection. Required also for telomere recombination to repair telomeric ends in the absence of telomerase. KU70, of the KU70/KU80 heterodimer, binds to the stem loop of TLC1, the RNA component of telomerase. Involved in telomere maintenance. Interacts with telomeric repeats and subtelomeric sequences thereby controlling telomere length and protecting against subtelomeric rearrangement. Maintains telomeric chromatin, which is involved in silencing the expression of genes located at the telomere. Required for mating-type switching.</text>
</comment>
<dbReference type="Pfam" id="PF03731">
    <property type="entry name" value="Ku_N"/>
    <property type="match status" value="1"/>
</dbReference>
<keyword evidence="17 20" id="KW-0539">Nucleus</keyword>
<dbReference type="HOGENOM" id="CLU_010975_1_1_1"/>
<evidence type="ECO:0000313" key="23">
    <source>
        <dbReference type="Proteomes" id="UP000053328"/>
    </source>
</evidence>
<keyword evidence="12 20" id="KW-0067">ATP-binding</keyword>
<dbReference type="Pfam" id="PF02735">
    <property type="entry name" value="Ku"/>
    <property type="match status" value="1"/>
</dbReference>
<dbReference type="FunFam" id="3.40.50.410:FF:000073">
    <property type="entry name" value="ATP-dependent DNA helicase II subunit 2"/>
    <property type="match status" value="1"/>
</dbReference>
<evidence type="ECO:0000256" key="5">
    <source>
        <dbReference type="ARBA" id="ARBA00012551"/>
    </source>
</evidence>
<dbReference type="GO" id="GO:0003678">
    <property type="term" value="F:DNA helicase activity"/>
    <property type="evidence" value="ECO:0007669"/>
    <property type="project" value="UniProtKB-EC"/>
</dbReference>
<evidence type="ECO:0000256" key="18">
    <source>
        <dbReference type="ARBA" id="ARBA00024890"/>
    </source>
</evidence>
<dbReference type="GO" id="GO:0016887">
    <property type="term" value="F:ATP hydrolysis activity"/>
    <property type="evidence" value="ECO:0007669"/>
    <property type="project" value="RHEA"/>
</dbReference>
<dbReference type="InterPro" id="IPR005161">
    <property type="entry name" value="Ku_N"/>
</dbReference>
<dbReference type="GO" id="GO:0003690">
    <property type="term" value="F:double-stranded DNA binding"/>
    <property type="evidence" value="ECO:0007669"/>
    <property type="project" value="TreeGrafter"/>
</dbReference>
<dbReference type="PANTHER" id="PTHR12604">
    <property type="entry name" value="KU AUTOANTIGEN DNA HELICASE"/>
    <property type="match status" value="1"/>
</dbReference>
<evidence type="ECO:0000256" key="20">
    <source>
        <dbReference type="PIRNR" id="PIRNR016570"/>
    </source>
</evidence>
<dbReference type="GO" id="GO:0006310">
    <property type="term" value="P:DNA recombination"/>
    <property type="evidence" value="ECO:0007669"/>
    <property type="project" value="UniProtKB-KW"/>
</dbReference>
<dbReference type="Gene3D" id="3.40.50.410">
    <property type="entry name" value="von Willebrand factor, type A domain"/>
    <property type="match status" value="1"/>
</dbReference>
<dbReference type="SMART" id="SM00559">
    <property type="entry name" value="Ku78"/>
    <property type="match status" value="1"/>
</dbReference>
<dbReference type="PANTHER" id="PTHR12604:SF4">
    <property type="entry name" value="X-RAY REPAIR CROSS-COMPLEMENTING PROTEIN 5"/>
    <property type="match status" value="1"/>
</dbReference>
<keyword evidence="9 20" id="KW-0227">DNA damage</keyword>
<dbReference type="SUPFAM" id="SSF100939">
    <property type="entry name" value="SPOC domain-like"/>
    <property type="match status" value="1"/>
</dbReference>
<evidence type="ECO:0000256" key="19">
    <source>
        <dbReference type="ARBA" id="ARBA00047995"/>
    </source>
</evidence>
<evidence type="ECO:0000256" key="4">
    <source>
        <dbReference type="ARBA" id="ARBA00011584"/>
    </source>
</evidence>
<evidence type="ECO:0000259" key="21">
    <source>
        <dbReference type="PROSITE" id="PS50234"/>
    </source>
</evidence>
<dbReference type="InterPro" id="IPR024193">
    <property type="entry name" value="Ku80"/>
</dbReference>
<dbReference type="CDD" id="cd00873">
    <property type="entry name" value="KU80"/>
    <property type="match status" value="1"/>
</dbReference>
<dbReference type="GO" id="GO:0005524">
    <property type="term" value="F:ATP binding"/>
    <property type="evidence" value="ECO:0007669"/>
    <property type="project" value="UniProtKB-UniRule"/>
</dbReference>
<dbReference type="InterPro" id="IPR036465">
    <property type="entry name" value="vWFA_dom_sf"/>
</dbReference>
<dbReference type="GO" id="GO:0000723">
    <property type="term" value="P:telomere maintenance"/>
    <property type="evidence" value="ECO:0007669"/>
    <property type="project" value="InterPro"/>
</dbReference>
<keyword evidence="11 20" id="KW-0347">Helicase</keyword>
<keyword evidence="15 20" id="KW-0233">DNA recombination</keyword>
<dbReference type="RefSeq" id="XP_016233008.1">
    <property type="nucleotide sequence ID" value="XM_016382305.1"/>
</dbReference>
<gene>
    <name evidence="22" type="ORF">PV08_07979</name>
</gene>
<dbReference type="Pfam" id="PF08785">
    <property type="entry name" value="Ku_PK_bind"/>
    <property type="match status" value="1"/>
</dbReference>
<comment type="catalytic activity">
    <reaction evidence="19 20">
        <text>ATP + H2O = ADP + phosphate + H(+)</text>
        <dbReference type="Rhea" id="RHEA:13065"/>
        <dbReference type="ChEBI" id="CHEBI:15377"/>
        <dbReference type="ChEBI" id="CHEBI:15378"/>
        <dbReference type="ChEBI" id="CHEBI:30616"/>
        <dbReference type="ChEBI" id="CHEBI:43474"/>
        <dbReference type="ChEBI" id="CHEBI:456216"/>
        <dbReference type="EC" id="3.6.4.12"/>
    </reaction>
</comment>
<proteinExistence type="inferred from homology"/>
<accession>A0A0D1ZIV0</accession>
<evidence type="ECO:0000256" key="1">
    <source>
        <dbReference type="ARBA" id="ARBA00004123"/>
    </source>
</evidence>
<dbReference type="GO" id="GO:0006303">
    <property type="term" value="P:double-strand break repair via nonhomologous end joining"/>
    <property type="evidence" value="ECO:0007669"/>
    <property type="project" value="InterPro"/>
</dbReference>
<evidence type="ECO:0000256" key="15">
    <source>
        <dbReference type="ARBA" id="ARBA00023172"/>
    </source>
</evidence>
<protein>
    <recommendedName>
        <fullName evidence="6 20">ATP-dependent DNA helicase II subunit 2</fullName>
        <ecNumber evidence="5 20">3.6.4.12</ecNumber>
    </recommendedName>
</protein>
<dbReference type="PROSITE" id="PS50234">
    <property type="entry name" value="VWFA"/>
    <property type="match status" value="1"/>
</dbReference>
<keyword evidence="7" id="KW-0158">Chromosome</keyword>
<keyword evidence="13" id="KW-0779">Telomere</keyword>
<dbReference type="EMBL" id="KN847497">
    <property type="protein sequence ID" value="KIW12792.1"/>
    <property type="molecule type" value="Genomic_DNA"/>
</dbReference>
<dbReference type="GO" id="GO:0000781">
    <property type="term" value="C:chromosome, telomeric region"/>
    <property type="evidence" value="ECO:0007669"/>
    <property type="project" value="UniProtKB-SubCell"/>
</dbReference>
<keyword evidence="16 20" id="KW-0234">DNA repair</keyword>
<dbReference type="GO" id="GO:0042162">
    <property type="term" value="F:telomeric DNA binding"/>
    <property type="evidence" value="ECO:0007669"/>
    <property type="project" value="InterPro"/>
</dbReference>
<dbReference type="InterPro" id="IPR006164">
    <property type="entry name" value="DNA_bd_Ku70/Ku80"/>
</dbReference>
<keyword evidence="14 20" id="KW-0238">DNA-binding</keyword>
<dbReference type="Proteomes" id="UP000053328">
    <property type="component" value="Unassembled WGS sequence"/>
</dbReference>
<dbReference type="EC" id="3.6.4.12" evidence="5 20"/>
<comment type="subcellular location">
    <subcellularLocation>
        <location evidence="2">Chromosome</location>
        <location evidence="2">Telomere</location>
    </subcellularLocation>
    <subcellularLocation>
        <location evidence="1 20">Nucleus</location>
    </subcellularLocation>
</comment>
<organism evidence="22 23">
    <name type="scientific">Exophiala spinifera</name>
    <dbReference type="NCBI Taxonomy" id="91928"/>
    <lineage>
        <taxon>Eukaryota</taxon>
        <taxon>Fungi</taxon>
        <taxon>Dikarya</taxon>
        <taxon>Ascomycota</taxon>
        <taxon>Pezizomycotina</taxon>
        <taxon>Eurotiomycetes</taxon>
        <taxon>Chaetothyriomycetidae</taxon>
        <taxon>Chaetothyriales</taxon>
        <taxon>Herpotrichiellaceae</taxon>
        <taxon>Exophiala</taxon>
    </lineage>
</organism>
<dbReference type="STRING" id="91928.A0A0D1ZIV0"/>
<feature type="domain" description="VWFA" evidence="21">
    <location>
        <begin position="6"/>
        <end position="212"/>
    </location>
</feature>
<dbReference type="SUPFAM" id="SSF53300">
    <property type="entry name" value="vWA-like"/>
    <property type="match status" value="1"/>
</dbReference>